<dbReference type="EMBL" id="LR031875">
    <property type="protein sequence ID" value="VDD29157.1"/>
    <property type="molecule type" value="Genomic_DNA"/>
</dbReference>
<name>A0A3P6DD64_BRAOL</name>
<evidence type="ECO:0000256" key="1">
    <source>
        <dbReference type="SAM" id="Phobius"/>
    </source>
</evidence>
<keyword evidence="1" id="KW-0472">Membrane</keyword>
<proteinExistence type="predicted"/>
<protein>
    <submittedName>
        <fullName evidence="2">Uncharacterized protein</fullName>
    </submittedName>
</protein>
<keyword evidence="1" id="KW-1133">Transmembrane helix</keyword>
<organism evidence="2">
    <name type="scientific">Brassica oleracea</name>
    <name type="common">Wild cabbage</name>
    <dbReference type="NCBI Taxonomy" id="3712"/>
    <lineage>
        <taxon>Eukaryota</taxon>
        <taxon>Viridiplantae</taxon>
        <taxon>Streptophyta</taxon>
        <taxon>Embryophyta</taxon>
        <taxon>Tracheophyta</taxon>
        <taxon>Spermatophyta</taxon>
        <taxon>Magnoliopsida</taxon>
        <taxon>eudicotyledons</taxon>
        <taxon>Gunneridae</taxon>
        <taxon>Pentapetalae</taxon>
        <taxon>rosids</taxon>
        <taxon>malvids</taxon>
        <taxon>Brassicales</taxon>
        <taxon>Brassicaceae</taxon>
        <taxon>Brassiceae</taxon>
        <taxon>Brassica</taxon>
    </lineage>
</organism>
<sequence length="112" mass="13011">MVKQLLSHMEGDVSGGNQTEEHNYIGKVVTTIRNQSRKLSSLFVISFSLYFLGNFPWFLITILELFLLLNSWHMKVELLFHEHQFRFISFSTITSSFNIKPELISKLVSNSI</sequence>
<keyword evidence="1" id="KW-0812">Transmembrane</keyword>
<accession>A0A3P6DD64</accession>
<reference evidence="2" key="1">
    <citation type="submission" date="2018-11" db="EMBL/GenBank/DDBJ databases">
        <authorList>
            <consortium name="Genoscope - CEA"/>
            <person name="William W."/>
        </authorList>
    </citation>
    <scope>NUCLEOTIDE SEQUENCE</scope>
</reference>
<feature type="transmembrane region" description="Helical" evidence="1">
    <location>
        <begin position="42"/>
        <end position="69"/>
    </location>
</feature>
<evidence type="ECO:0000313" key="2">
    <source>
        <dbReference type="EMBL" id="VDD29157.1"/>
    </source>
</evidence>
<gene>
    <name evidence="2" type="ORF">BOLC9T54480H</name>
</gene>
<dbReference type="AlphaFoldDB" id="A0A3P6DD64"/>